<keyword evidence="1" id="KW-0732">Signal</keyword>
<dbReference type="AlphaFoldDB" id="A0A084BC56"/>
<dbReference type="InterPro" id="IPR036514">
    <property type="entry name" value="SGNH_hydro_sf"/>
</dbReference>
<dbReference type="PANTHER" id="PTHR43695:SF2">
    <property type="entry name" value="PUTATIVE (AFU_ORTHOLOGUE AFUA_2G17250)-RELATED"/>
    <property type="match status" value="1"/>
</dbReference>
<evidence type="ECO:0000313" key="4">
    <source>
        <dbReference type="Proteomes" id="UP000028045"/>
    </source>
</evidence>
<dbReference type="Pfam" id="PF13472">
    <property type="entry name" value="Lipase_GDSL_2"/>
    <property type="match status" value="1"/>
</dbReference>
<evidence type="ECO:0000259" key="2">
    <source>
        <dbReference type="Pfam" id="PF13472"/>
    </source>
</evidence>
<feature type="chain" id="PRO_5001771661" description="SGNH hydrolase-type esterase domain-containing protein" evidence="1">
    <location>
        <begin position="19"/>
        <end position="251"/>
    </location>
</feature>
<feature type="domain" description="SGNH hydrolase-type esterase" evidence="2">
    <location>
        <begin position="35"/>
        <end position="208"/>
    </location>
</feature>
<evidence type="ECO:0000256" key="1">
    <source>
        <dbReference type="SAM" id="SignalP"/>
    </source>
</evidence>
<proteinExistence type="predicted"/>
<accession>A0A084BC56</accession>
<name>A0A084BC56_STACB</name>
<dbReference type="Proteomes" id="UP000028045">
    <property type="component" value="Unassembled WGS sequence"/>
</dbReference>
<gene>
    <name evidence="3" type="ORF">S7711_01587</name>
</gene>
<organism evidence="3 4">
    <name type="scientific">Stachybotrys chartarum (strain CBS 109288 / IBT 7711)</name>
    <name type="common">Toxic black mold</name>
    <name type="synonym">Stilbospora chartarum</name>
    <dbReference type="NCBI Taxonomy" id="1280523"/>
    <lineage>
        <taxon>Eukaryota</taxon>
        <taxon>Fungi</taxon>
        <taxon>Dikarya</taxon>
        <taxon>Ascomycota</taxon>
        <taxon>Pezizomycotina</taxon>
        <taxon>Sordariomycetes</taxon>
        <taxon>Hypocreomycetidae</taxon>
        <taxon>Hypocreales</taxon>
        <taxon>Stachybotryaceae</taxon>
        <taxon>Stachybotrys</taxon>
    </lineage>
</organism>
<dbReference type="OrthoDB" id="5041285at2759"/>
<sequence length="251" mass="26535">MKFFSSIALASSFGQALAFPLASCQANAPYFVLTGDSTTAVDGGWGDGFLALLTNGADGVNLGDSGATTRSFVAEGFWGQAIAAVEANRDAYDPIVTIQFGHNDQKAESGVTLETFKTNLLSFISDVQAAGGTPIIITSLTRRTFSGGAVVENLVNERRIAIEAAEESGVLYLDLNRASTDYINAIGSANADYYNWGPGDRTHLNPAGTIVFGRLVADLLLEERADLDAYLIKNQELSDKLSAGEFATGDE</sequence>
<dbReference type="SUPFAM" id="SSF52266">
    <property type="entry name" value="SGNH hydrolase"/>
    <property type="match status" value="1"/>
</dbReference>
<dbReference type="GO" id="GO:0016787">
    <property type="term" value="F:hydrolase activity"/>
    <property type="evidence" value="ECO:0007669"/>
    <property type="project" value="InterPro"/>
</dbReference>
<dbReference type="InterPro" id="IPR037459">
    <property type="entry name" value="RhgT-like"/>
</dbReference>
<dbReference type="PANTHER" id="PTHR43695">
    <property type="entry name" value="PUTATIVE (AFU_ORTHOLOGUE AFUA_2G17250)-RELATED"/>
    <property type="match status" value="1"/>
</dbReference>
<dbReference type="HOGENOM" id="CLU_065859_1_0_1"/>
<dbReference type="CDD" id="cd01821">
    <property type="entry name" value="Rhamnogalacturan_acetylesterase_like"/>
    <property type="match status" value="1"/>
</dbReference>
<feature type="signal peptide" evidence="1">
    <location>
        <begin position="1"/>
        <end position="18"/>
    </location>
</feature>
<protein>
    <recommendedName>
        <fullName evidence="2">SGNH hydrolase-type esterase domain-containing protein</fullName>
    </recommendedName>
</protein>
<dbReference type="EMBL" id="KL647400">
    <property type="protein sequence ID" value="KEY75135.1"/>
    <property type="molecule type" value="Genomic_DNA"/>
</dbReference>
<dbReference type="InterPro" id="IPR013830">
    <property type="entry name" value="SGNH_hydro"/>
</dbReference>
<evidence type="ECO:0000313" key="3">
    <source>
        <dbReference type="EMBL" id="KEY75135.1"/>
    </source>
</evidence>
<keyword evidence="4" id="KW-1185">Reference proteome</keyword>
<dbReference type="Gene3D" id="3.40.50.1110">
    <property type="entry name" value="SGNH hydrolase"/>
    <property type="match status" value="1"/>
</dbReference>
<reference evidence="3 4" key="1">
    <citation type="journal article" date="2014" name="BMC Genomics">
        <title>Comparative genome sequencing reveals chemotype-specific gene clusters in the toxigenic black mold Stachybotrys.</title>
        <authorList>
            <person name="Semeiks J."/>
            <person name="Borek D."/>
            <person name="Otwinowski Z."/>
            <person name="Grishin N.V."/>
        </authorList>
    </citation>
    <scope>NUCLEOTIDE SEQUENCE [LARGE SCALE GENOMIC DNA]</scope>
    <source>
        <strain evidence="4">CBS 109288 / IBT 7711</strain>
    </source>
</reference>